<evidence type="ECO:0000313" key="2">
    <source>
        <dbReference type="EMBL" id="OGE43171.1"/>
    </source>
</evidence>
<protein>
    <recommendedName>
        <fullName evidence="4">Baseplate protein J-like domain-containing protein</fullName>
    </recommendedName>
</protein>
<evidence type="ECO:0000313" key="3">
    <source>
        <dbReference type="Proteomes" id="UP000178565"/>
    </source>
</evidence>
<evidence type="ECO:0008006" key="4">
    <source>
        <dbReference type="Google" id="ProtNLM"/>
    </source>
</evidence>
<organism evidence="2 3">
    <name type="scientific">Candidatus Daviesbacteria bacterium RIFCSPLOWO2_01_FULL_39_12</name>
    <dbReference type="NCBI Taxonomy" id="1797785"/>
    <lineage>
        <taxon>Bacteria</taxon>
        <taxon>Candidatus Daviesiibacteriota</taxon>
    </lineage>
</organism>
<dbReference type="Proteomes" id="UP000178565">
    <property type="component" value="Unassembled WGS sequence"/>
</dbReference>
<reference evidence="2 3" key="1">
    <citation type="journal article" date="2016" name="Nat. Commun.">
        <title>Thousands of microbial genomes shed light on interconnected biogeochemical processes in an aquifer system.</title>
        <authorList>
            <person name="Anantharaman K."/>
            <person name="Brown C.T."/>
            <person name="Hug L.A."/>
            <person name="Sharon I."/>
            <person name="Castelle C.J."/>
            <person name="Probst A.J."/>
            <person name="Thomas B.C."/>
            <person name="Singh A."/>
            <person name="Wilkins M.J."/>
            <person name="Karaoz U."/>
            <person name="Brodie E.L."/>
            <person name="Williams K.H."/>
            <person name="Hubbard S.S."/>
            <person name="Banfield J.F."/>
        </authorList>
    </citation>
    <scope>NUCLEOTIDE SEQUENCE [LARGE SCALE GENOMIC DNA]</scope>
</reference>
<feature type="transmembrane region" description="Helical" evidence="1">
    <location>
        <begin position="358"/>
        <end position="378"/>
    </location>
</feature>
<sequence length="729" mass="80418">MGPTSFMDLLSKLTNHLPFGKKKELPQYYFALKIGTDHLTAALWDLEGTKLQVLESASAEYKSEDLVSATDALLDKVLGIRQLVVEKILFGVPESWLLDDDLKEEYLNLLRSAVKELELQPMAYVATSHALVHFLEKQENVPTTAILVGIESNHLAVTVTRAGKLDGTKMLARTSNIGVDIEKALLAFTQVETLPSKILIYASGIDFGKLEKIKGELLAYQWMSKLSFLHFPKIEILDEDIEINSICFAGGFEINNNVIFTSKPKAATMTRSLEEVAEDQTVDHEKEETPNIGFVVGDVSAGEKEITVAEELKEDEEVDDIGHEQKAIMPQKDERRYPIKIWASLLSTKFIPRGGRKIFFLTIVMLIILGGVVAYLFVPKAQIKVFVEPKILEKHSEITADPKQKTADQDKKIIPGQIVETEISGSDKGSASGTKEIGDPAKGVVAIRNKTDQEKKLSKGTILTAPSGLKFILDTTVSIASRSAEDGTYGKATAEVVAQNIGAEGNLPSGTDLNFANLSSDQLSAKSEGNFSGGTSKKVTVVSDTDQKKLLAQVVSNLRKQAQQKLQGKLPDKKVLEEALSEQVVKKSFSKNINDQATEFSLNLTVNFKGTAFDDKDLKQIVSQLVTTEVPQGYEFSLQDSETQSDVSKLEDDGRLIFLARFKAKLIPKLDTEKIKKGIRGRQVRQAVEILKELDNILDAEITISPPLPQILQIVPFFEKNINLEVGFK</sequence>
<keyword evidence="1" id="KW-1133">Transmembrane helix</keyword>
<dbReference type="STRING" id="1797785.A3B45_01385"/>
<accession>A0A1F5KRB5</accession>
<proteinExistence type="predicted"/>
<dbReference type="EMBL" id="MFDM01000017">
    <property type="protein sequence ID" value="OGE43171.1"/>
    <property type="molecule type" value="Genomic_DNA"/>
</dbReference>
<name>A0A1F5KRB5_9BACT</name>
<gene>
    <name evidence="2" type="ORF">A3B45_01385</name>
</gene>
<evidence type="ECO:0000256" key="1">
    <source>
        <dbReference type="SAM" id="Phobius"/>
    </source>
</evidence>
<comment type="caution">
    <text evidence="2">The sequence shown here is derived from an EMBL/GenBank/DDBJ whole genome shotgun (WGS) entry which is preliminary data.</text>
</comment>
<keyword evidence="1" id="KW-0472">Membrane</keyword>
<keyword evidence="1" id="KW-0812">Transmembrane</keyword>
<dbReference type="AlphaFoldDB" id="A0A1F5KRB5"/>